<gene>
    <name evidence="1" type="ORF">GCM10009690_28600</name>
</gene>
<comment type="caution">
    <text evidence="1">The sequence shown here is derived from an EMBL/GenBank/DDBJ whole genome shotgun (WGS) entry which is preliminary data.</text>
</comment>
<evidence type="ECO:0000313" key="2">
    <source>
        <dbReference type="Proteomes" id="UP001500177"/>
    </source>
</evidence>
<dbReference type="Gene3D" id="3.40.190.10">
    <property type="entry name" value="Periplasmic binding protein-like II"/>
    <property type="match status" value="1"/>
</dbReference>
<name>A0ABN2AQC7_9MICO</name>
<evidence type="ECO:0000313" key="1">
    <source>
        <dbReference type="EMBL" id="GAA1523517.1"/>
    </source>
</evidence>
<reference evidence="1 2" key="1">
    <citation type="journal article" date="2019" name="Int. J. Syst. Evol. Microbiol.">
        <title>The Global Catalogue of Microorganisms (GCM) 10K type strain sequencing project: providing services to taxonomists for standard genome sequencing and annotation.</title>
        <authorList>
            <consortium name="The Broad Institute Genomics Platform"/>
            <consortium name="The Broad Institute Genome Sequencing Center for Infectious Disease"/>
            <person name="Wu L."/>
            <person name="Ma J."/>
        </authorList>
    </citation>
    <scope>NUCLEOTIDE SEQUENCE [LARGE SCALE GENOMIC DNA]</scope>
    <source>
        <strain evidence="1 2">JCM 13318</strain>
    </source>
</reference>
<accession>A0ABN2AQC7</accession>
<dbReference type="RefSeq" id="WP_173155963.1">
    <property type="nucleotide sequence ID" value="NZ_BAAALX010000017.1"/>
</dbReference>
<dbReference type="EMBL" id="BAAALX010000017">
    <property type="protein sequence ID" value="GAA1523517.1"/>
    <property type="molecule type" value="Genomic_DNA"/>
</dbReference>
<proteinExistence type="predicted"/>
<organism evidence="1 2">
    <name type="scientific">Brevibacterium permense</name>
    <dbReference type="NCBI Taxonomy" id="234834"/>
    <lineage>
        <taxon>Bacteria</taxon>
        <taxon>Bacillati</taxon>
        <taxon>Actinomycetota</taxon>
        <taxon>Actinomycetes</taxon>
        <taxon>Micrococcales</taxon>
        <taxon>Brevibacteriaceae</taxon>
        <taxon>Brevibacterium</taxon>
    </lineage>
</organism>
<dbReference type="Proteomes" id="UP001500177">
    <property type="component" value="Unassembled WGS sequence"/>
</dbReference>
<sequence length="89" mass="10014">MPIHLALPAGHRLADDGEVWIADLVAETIVMFPRQLFLGIWDHIIGHLLPAVAPYPDQVLTQPDLINSPKPYSARSLQVTGWHRSLRRC</sequence>
<keyword evidence="2" id="KW-1185">Reference proteome</keyword>
<protein>
    <submittedName>
        <fullName evidence="1">Uncharacterized protein</fullName>
    </submittedName>
</protein>